<dbReference type="OrthoDB" id="9810259at2"/>
<evidence type="ECO:0000313" key="13">
    <source>
        <dbReference type="Proteomes" id="UP000249299"/>
    </source>
</evidence>
<keyword evidence="4 9" id="KW-0812">Transmembrane</keyword>
<feature type="transmembrane region" description="Helical" evidence="9">
    <location>
        <begin position="138"/>
        <end position="158"/>
    </location>
</feature>
<evidence type="ECO:0000256" key="2">
    <source>
        <dbReference type="ARBA" id="ARBA00022475"/>
    </source>
</evidence>
<evidence type="ECO:0000313" key="12">
    <source>
        <dbReference type="EMBL" id="RAI28044.1"/>
    </source>
</evidence>
<keyword evidence="8 9" id="KW-0472">Membrane</keyword>
<evidence type="ECO:0000256" key="5">
    <source>
        <dbReference type="ARBA" id="ARBA00022750"/>
    </source>
</evidence>
<accession>A0A327JRK0</accession>
<evidence type="ECO:0000256" key="10">
    <source>
        <dbReference type="RuleBase" id="RU000594"/>
    </source>
</evidence>
<keyword evidence="7 9" id="KW-1133">Transmembrane helix</keyword>
<dbReference type="PRINTS" id="PR00781">
    <property type="entry name" value="LIPOSIGPTASE"/>
</dbReference>
<dbReference type="AlphaFoldDB" id="A0A327JRK0"/>
<dbReference type="NCBIfam" id="TIGR00077">
    <property type="entry name" value="lspA"/>
    <property type="match status" value="1"/>
</dbReference>
<dbReference type="PANTHER" id="PTHR33695">
    <property type="entry name" value="LIPOPROTEIN SIGNAL PEPTIDASE"/>
    <property type="match status" value="1"/>
</dbReference>
<comment type="catalytic activity">
    <reaction evidence="9 10">
        <text>Release of signal peptides from bacterial membrane prolipoproteins. Hydrolyzes -Xaa-Yaa-Zaa-|-(S,diacylglyceryl)Cys-, in which Xaa is hydrophobic (preferably Leu), and Yaa (Ala or Ser) and Zaa (Gly or Ala) have small, neutral side chains.</text>
        <dbReference type="EC" id="3.4.23.36"/>
    </reaction>
</comment>
<evidence type="ECO:0000256" key="7">
    <source>
        <dbReference type="ARBA" id="ARBA00022989"/>
    </source>
</evidence>
<evidence type="ECO:0000256" key="1">
    <source>
        <dbReference type="ARBA" id="ARBA00006139"/>
    </source>
</evidence>
<keyword evidence="5 9" id="KW-0064">Aspartyl protease</keyword>
<dbReference type="HAMAP" id="MF_00161">
    <property type="entry name" value="LspA"/>
    <property type="match status" value="1"/>
</dbReference>
<evidence type="ECO:0000256" key="11">
    <source>
        <dbReference type="RuleBase" id="RU004181"/>
    </source>
</evidence>
<feature type="transmembrane region" description="Helical" evidence="9">
    <location>
        <begin position="74"/>
        <end position="95"/>
    </location>
</feature>
<dbReference type="EC" id="3.4.23.36" evidence="9"/>
<dbReference type="GO" id="GO:0004190">
    <property type="term" value="F:aspartic-type endopeptidase activity"/>
    <property type="evidence" value="ECO:0007669"/>
    <property type="project" value="UniProtKB-UniRule"/>
</dbReference>
<dbReference type="GO" id="GO:0005886">
    <property type="term" value="C:plasma membrane"/>
    <property type="evidence" value="ECO:0007669"/>
    <property type="project" value="UniProtKB-SubCell"/>
</dbReference>
<comment type="pathway">
    <text evidence="9">Protein modification; lipoprotein biosynthesis (signal peptide cleavage).</text>
</comment>
<feature type="transmembrane region" description="Helical" evidence="9">
    <location>
        <begin position="12"/>
        <end position="30"/>
    </location>
</feature>
<dbReference type="RefSeq" id="WP_111433833.1">
    <property type="nucleotide sequence ID" value="NZ_JACIGG010000013.1"/>
</dbReference>
<feature type="transmembrane region" description="Helical" evidence="9">
    <location>
        <begin position="100"/>
        <end position="118"/>
    </location>
</feature>
<keyword evidence="3 9" id="KW-0645">Protease</keyword>
<dbReference type="GO" id="GO:0006508">
    <property type="term" value="P:proteolysis"/>
    <property type="evidence" value="ECO:0007669"/>
    <property type="project" value="UniProtKB-KW"/>
</dbReference>
<dbReference type="InterPro" id="IPR001872">
    <property type="entry name" value="Peptidase_A8"/>
</dbReference>
<dbReference type="PROSITE" id="PS00855">
    <property type="entry name" value="SPASE_II"/>
    <property type="match status" value="1"/>
</dbReference>
<dbReference type="Pfam" id="PF01252">
    <property type="entry name" value="Peptidase_A8"/>
    <property type="match status" value="1"/>
</dbReference>
<dbReference type="EMBL" id="NPEV01000012">
    <property type="protein sequence ID" value="RAI28044.1"/>
    <property type="molecule type" value="Genomic_DNA"/>
</dbReference>
<dbReference type="UniPathway" id="UPA00665"/>
<gene>
    <name evidence="9" type="primary">lspA</name>
    <name evidence="12" type="ORF">CH339_08045</name>
</gene>
<name>A0A327JRK0_9HYPH</name>
<sequence length="177" mass="19605">MTEARDTGRARRARSLGLVVLVLGLLVDQLHKYWMLHVVDIAEKSPIAVTSWFNLVLTWNRGVSYGLFQQDSHFGRWVLIAVTAVAGVVFFAWLLKATRYMPAISLGLVLGGALGNGIDRVFRGAVADFFHFHIGQFSWYVFNFADIWIVAGVVGLLYDSLVGRPKDAAKDGHEPTG</sequence>
<evidence type="ECO:0000256" key="6">
    <source>
        <dbReference type="ARBA" id="ARBA00022801"/>
    </source>
</evidence>
<dbReference type="PANTHER" id="PTHR33695:SF1">
    <property type="entry name" value="LIPOPROTEIN SIGNAL PEPTIDASE"/>
    <property type="match status" value="1"/>
</dbReference>
<comment type="function">
    <text evidence="9 10">This protein specifically catalyzes the removal of signal peptides from prolipoproteins.</text>
</comment>
<comment type="subcellular location">
    <subcellularLocation>
        <location evidence="9">Cell membrane</location>
        <topology evidence="9">Multi-pass membrane protein</topology>
    </subcellularLocation>
</comment>
<evidence type="ECO:0000256" key="9">
    <source>
        <dbReference type="HAMAP-Rule" id="MF_00161"/>
    </source>
</evidence>
<dbReference type="Proteomes" id="UP000249299">
    <property type="component" value="Unassembled WGS sequence"/>
</dbReference>
<keyword evidence="13" id="KW-1185">Reference proteome</keyword>
<reference evidence="12 13" key="1">
    <citation type="submission" date="2017-07" db="EMBL/GenBank/DDBJ databases">
        <title>Draft Genome Sequences of Select Purple Nonsulfur Bacteria.</title>
        <authorList>
            <person name="Lasarre B."/>
            <person name="Mckinlay J.B."/>
        </authorList>
    </citation>
    <scope>NUCLEOTIDE SEQUENCE [LARGE SCALE GENOMIC DNA]</scope>
    <source>
        <strain evidence="12 13">DSM 11290</strain>
    </source>
</reference>
<keyword evidence="2 9" id="KW-1003">Cell membrane</keyword>
<comment type="similarity">
    <text evidence="1 9 11">Belongs to the peptidase A8 family.</text>
</comment>
<evidence type="ECO:0000256" key="4">
    <source>
        <dbReference type="ARBA" id="ARBA00022692"/>
    </source>
</evidence>
<comment type="caution">
    <text evidence="12">The sequence shown here is derived from an EMBL/GenBank/DDBJ whole genome shotgun (WGS) entry which is preliminary data.</text>
</comment>
<feature type="active site" evidence="9">
    <location>
        <position position="128"/>
    </location>
</feature>
<feature type="active site" evidence="9">
    <location>
        <position position="146"/>
    </location>
</feature>
<organism evidence="12 13">
    <name type="scientific">Rhodobium orientis</name>
    <dbReference type="NCBI Taxonomy" id="34017"/>
    <lineage>
        <taxon>Bacteria</taxon>
        <taxon>Pseudomonadati</taxon>
        <taxon>Pseudomonadota</taxon>
        <taxon>Alphaproteobacteria</taxon>
        <taxon>Hyphomicrobiales</taxon>
        <taxon>Rhodobiaceae</taxon>
        <taxon>Rhodobium</taxon>
    </lineage>
</organism>
<keyword evidence="6 9" id="KW-0378">Hydrolase</keyword>
<protein>
    <recommendedName>
        <fullName evidence="9">Lipoprotein signal peptidase</fullName>
        <ecNumber evidence="9">3.4.23.36</ecNumber>
    </recommendedName>
    <alternativeName>
        <fullName evidence="9">Prolipoprotein signal peptidase</fullName>
    </alternativeName>
    <alternativeName>
        <fullName evidence="9">Signal peptidase II</fullName>
        <shortName evidence="9">SPase II</shortName>
    </alternativeName>
</protein>
<evidence type="ECO:0000256" key="8">
    <source>
        <dbReference type="ARBA" id="ARBA00023136"/>
    </source>
</evidence>
<proteinExistence type="inferred from homology"/>
<evidence type="ECO:0000256" key="3">
    <source>
        <dbReference type="ARBA" id="ARBA00022670"/>
    </source>
</evidence>